<name>A0A1C7I7I6_9FIRM</name>
<evidence type="ECO:0000313" key="1">
    <source>
        <dbReference type="EMBL" id="ANU75620.1"/>
    </source>
</evidence>
<dbReference type="Proteomes" id="UP000092574">
    <property type="component" value="Chromosome"/>
</dbReference>
<proteinExistence type="predicted"/>
<dbReference type="PROSITE" id="PS51257">
    <property type="entry name" value="PROKAR_LIPOPROTEIN"/>
    <property type="match status" value="1"/>
</dbReference>
<sequence>MKKIISTLIICTLLLTGCGGNVLNHRNEEREKQSKIELYSVQDDKLLKTIDNQDAVKQLLDTSNWEEIERLSSDLIPEYKMLVYQEKTLLYGQDPNEERDYELIETVITFQNSKYVQEIISSNVIKNMAIPEDAMTFYYKIPDDLQKELDEIIND</sequence>
<protein>
    <recommendedName>
        <fullName evidence="3">Lipoprotein</fullName>
    </recommendedName>
</protein>
<dbReference type="RefSeq" id="WP_065541811.1">
    <property type="nucleotide sequence ID" value="NZ_CP015405.2"/>
</dbReference>
<evidence type="ECO:0000313" key="2">
    <source>
        <dbReference type="Proteomes" id="UP000092574"/>
    </source>
</evidence>
<gene>
    <name evidence="1" type="ORF">A4V09_07480</name>
</gene>
<reference evidence="1" key="1">
    <citation type="submission" date="2017-04" db="EMBL/GenBank/DDBJ databases">
        <title>Complete Genome Sequences of Twelve Strains of a Stable Defined Moderately Diverse Mouse Microbiota 2 (sDMDMm2).</title>
        <authorList>
            <person name="Uchimura Y."/>
            <person name="Wyss M."/>
            <person name="Brugiroux S."/>
            <person name="Limenitakis J.P."/>
            <person name="Stecher B."/>
            <person name="McCoy K.D."/>
            <person name="Macpherson A.J."/>
        </authorList>
    </citation>
    <scope>NUCLEOTIDE SEQUENCE</scope>
    <source>
        <strain evidence="1">YL58</strain>
    </source>
</reference>
<dbReference type="OrthoDB" id="2087765at2"/>
<keyword evidence="2" id="KW-1185">Reference proteome</keyword>
<evidence type="ECO:0008006" key="3">
    <source>
        <dbReference type="Google" id="ProtNLM"/>
    </source>
</evidence>
<dbReference type="AlphaFoldDB" id="A0A1C7I7I6"/>
<accession>A0A1C7I7I6</accession>
<dbReference type="EMBL" id="CP015405">
    <property type="protein sequence ID" value="ANU75620.1"/>
    <property type="molecule type" value="Genomic_DNA"/>
</dbReference>
<organism evidence="1 2">
    <name type="scientific">Blautia pseudococcoides</name>
    <dbReference type="NCBI Taxonomy" id="1796616"/>
    <lineage>
        <taxon>Bacteria</taxon>
        <taxon>Bacillati</taxon>
        <taxon>Bacillota</taxon>
        <taxon>Clostridia</taxon>
        <taxon>Lachnospirales</taxon>
        <taxon>Lachnospiraceae</taxon>
        <taxon>Blautia</taxon>
    </lineage>
</organism>
<dbReference type="KEGG" id="byl:A4V09_07480"/>